<proteinExistence type="predicted"/>
<name>A0A3B0WYA7_9ZZZZ</name>
<gene>
    <name evidence="1" type="ORF">MNBD_GAMMA11-468</name>
</gene>
<protein>
    <submittedName>
        <fullName evidence="1">Uncharacterized protein</fullName>
    </submittedName>
</protein>
<dbReference type="AlphaFoldDB" id="A0A3B0WYA7"/>
<evidence type="ECO:0000313" key="1">
    <source>
        <dbReference type="EMBL" id="VAW60511.1"/>
    </source>
</evidence>
<reference evidence="1" key="1">
    <citation type="submission" date="2018-06" db="EMBL/GenBank/DDBJ databases">
        <authorList>
            <person name="Zhirakovskaya E."/>
        </authorList>
    </citation>
    <scope>NUCLEOTIDE SEQUENCE</scope>
</reference>
<sequence length="227" mass="26235">MSASIEEIAASDNELEELVLRESIVSATGLNEGSLQIGIKGDPSLRETTLNRKRYESPLDKVFGPLVENLLELMLNRGTYRLYIGFNSGEVRTSSIFDPLREEIHASDRLVDKAYIDRHFPCISFDDKVQAMRDIYDAIKVSSLFDKMPGYWKNIITKRHNTWEPMTRDEVKNILKSIKVMRDLPDFYLRNITLCIVQDLVRMQFNCDGTQIISAENYQKFIEDNMP</sequence>
<dbReference type="EMBL" id="UOFG01000126">
    <property type="protein sequence ID" value="VAW60511.1"/>
    <property type="molecule type" value="Genomic_DNA"/>
</dbReference>
<organism evidence="1">
    <name type="scientific">hydrothermal vent metagenome</name>
    <dbReference type="NCBI Taxonomy" id="652676"/>
    <lineage>
        <taxon>unclassified sequences</taxon>
        <taxon>metagenomes</taxon>
        <taxon>ecological metagenomes</taxon>
    </lineage>
</organism>
<accession>A0A3B0WYA7</accession>